<dbReference type="Gene3D" id="1.10.150.20">
    <property type="entry name" value="5' to 3' exonuclease, C-terminal subdomain"/>
    <property type="match status" value="1"/>
</dbReference>
<proteinExistence type="predicted"/>
<evidence type="ECO:0000313" key="5">
    <source>
        <dbReference type="EMBL" id="PWV90232.1"/>
    </source>
</evidence>
<dbReference type="Proteomes" id="UP000246635">
    <property type="component" value="Unassembled WGS sequence"/>
</dbReference>
<dbReference type="CDD" id="cd08642">
    <property type="entry name" value="DNA_pol_A_pol_I_A"/>
    <property type="match status" value="1"/>
</dbReference>
<evidence type="ECO:0000259" key="4">
    <source>
        <dbReference type="SMART" id="SM00482"/>
    </source>
</evidence>
<dbReference type="GO" id="GO:0006261">
    <property type="term" value="P:DNA-templated DNA replication"/>
    <property type="evidence" value="ECO:0007669"/>
    <property type="project" value="InterPro"/>
</dbReference>
<keyword evidence="6" id="KW-1185">Reference proteome</keyword>
<protein>
    <recommendedName>
        <fullName evidence="1">DNA-directed DNA polymerase</fullName>
        <ecNumber evidence="1">2.7.7.7</ecNumber>
    </recommendedName>
</protein>
<keyword evidence="2" id="KW-0235">DNA replication</keyword>
<dbReference type="SUPFAM" id="SSF53098">
    <property type="entry name" value="Ribonuclease H-like"/>
    <property type="match status" value="1"/>
</dbReference>
<evidence type="ECO:0000256" key="2">
    <source>
        <dbReference type="ARBA" id="ARBA00022705"/>
    </source>
</evidence>
<comment type="caution">
    <text evidence="5">The sequence shown here is derived from an EMBL/GenBank/DDBJ whole genome shotgun (WGS) entry which is preliminary data.</text>
</comment>
<dbReference type="InterPro" id="IPR012337">
    <property type="entry name" value="RNaseH-like_sf"/>
</dbReference>
<evidence type="ECO:0000256" key="3">
    <source>
        <dbReference type="ARBA" id="ARBA00049244"/>
    </source>
</evidence>
<evidence type="ECO:0000313" key="6">
    <source>
        <dbReference type="Proteomes" id="UP000246635"/>
    </source>
</evidence>
<dbReference type="GO" id="GO:0006302">
    <property type="term" value="P:double-strand break repair"/>
    <property type="evidence" value="ECO:0007669"/>
    <property type="project" value="TreeGrafter"/>
</dbReference>
<organism evidence="5 6">
    <name type="scientific">Paenibacillus cellulosilyticus</name>
    <dbReference type="NCBI Taxonomy" id="375489"/>
    <lineage>
        <taxon>Bacteria</taxon>
        <taxon>Bacillati</taxon>
        <taxon>Bacillota</taxon>
        <taxon>Bacilli</taxon>
        <taxon>Bacillales</taxon>
        <taxon>Paenibacillaceae</taxon>
        <taxon>Paenibacillus</taxon>
    </lineage>
</organism>
<accession>A0A2V2YGU4</accession>
<dbReference type="SUPFAM" id="SSF56672">
    <property type="entry name" value="DNA/RNA polymerases"/>
    <property type="match status" value="1"/>
</dbReference>
<dbReference type="InterPro" id="IPR043502">
    <property type="entry name" value="DNA/RNA_pol_sf"/>
</dbReference>
<name>A0A2V2YGU4_9BACL</name>
<gene>
    <name evidence="5" type="ORF">DFQ01_1448</name>
</gene>
<dbReference type="GO" id="GO:0003677">
    <property type="term" value="F:DNA binding"/>
    <property type="evidence" value="ECO:0007669"/>
    <property type="project" value="InterPro"/>
</dbReference>
<evidence type="ECO:0000256" key="1">
    <source>
        <dbReference type="ARBA" id="ARBA00012417"/>
    </source>
</evidence>
<dbReference type="InterPro" id="IPR001098">
    <property type="entry name" value="DNA-dir_DNA_pol_A_palm_dom"/>
</dbReference>
<dbReference type="EMBL" id="QGTQ01000044">
    <property type="protein sequence ID" value="PWV90232.1"/>
    <property type="molecule type" value="Genomic_DNA"/>
</dbReference>
<dbReference type="PANTHER" id="PTHR10133">
    <property type="entry name" value="DNA POLYMERASE I"/>
    <property type="match status" value="1"/>
</dbReference>
<dbReference type="OrthoDB" id="9764911at2"/>
<sequence>MTVLRIDIETYSSVDLEKSGVYAYVDSPDFEVLLFGYAFGDDPVRVIDLTDFEEIPEEVVSALSTPLILKQAFNAAFERTCLAKHFGMPMPPEQWRCTAVHALYLGLPGYLEGVAKVLNLEAQKDAAGKNLIKFFSVPCKPTKANGGRTRNHPHHAPEKWEDYKAYNVQDVVVERDVSKALSQYPVPDSENALWALDQRINDRGVRLDPDMVQHAITCDQQHKEKLLLEATELTGLNNPNSGAQIKAWLLEEEGIEVDSLTKDTVPVLLDQVGSDDAKRVLELRQELSKTSVKKYQAMQRAICSDERVRGLLQFYGANRTGRWAGRLVQVQNLPKNYLNDIDLARDVLRSGNYELLEMLFESVPDVLSQLIRTTFIPSPGRRFIVADFSAIEARVIAWLAGEKWRLDVFSSHGKIYEASAAQMFGIPIEMVSKADRQRGKVAELALGYQGGPNALINMGALEKGLQEEELQPLVDAWRAANPAIKKFWYDVGDAAITAMEEKRTVKLQHGIAFIYSPNTLFCQLPSGRRLAYFRPKLENGNYGKKQLSYEGVDDKKNWSRLRTYGGKLVENIVQAVARDCLAVSLLRLDAHGFQTIMHVHDEVIIDEREDFSSLDEVCEIMGRSIDWAPGLPLRADGFESTFYKKAD</sequence>
<dbReference type="SMART" id="SM00482">
    <property type="entry name" value="POLAc"/>
    <property type="match status" value="1"/>
</dbReference>
<reference evidence="5 6" key="1">
    <citation type="submission" date="2018-05" db="EMBL/GenBank/DDBJ databases">
        <title>Genomic Encyclopedia of Type Strains, Phase III (KMG-III): the genomes of soil and plant-associated and newly described type strains.</title>
        <authorList>
            <person name="Whitman W."/>
        </authorList>
    </citation>
    <scope>NUCLEOTIDE SEQUENCE [LARGE SCALE GENOMIC DNA]</scope>
    <source>
        <strain evidence="5 6">CECT 5696</strain>
    </source>
</reference>
<dbReference type="Gene3D" id="3.30.70.370">
    <property type="match status" value="1"/>
</dbReference>
<comment type="catalytic activity">
    <reaction evidence="3">
        <text>DNA(n) + a 2'-deoxyribonucleoside 5'-triphosphate = DNA(n+1) + diphosphate</text>
        <dbReference type="Rhea" id="RHEA:22508"/>
        <dbReference type="Rhea" id="RHEA-COMP:17339"/>
        <dbReference type="Rhea" id="RHEA-COMP:17340"/>
        <dbReference type="ChEBI" id="CHEBI:33019"/>
        <dbReference type="ChEBI" id="CHEBI:61560"/>
        <dbReference type="ChEBI" id="CHEBI:173112"/>
        <dbReference type="EC" id="2.7.7.7"/>
    </reaction>
</comment>
<dbReference type="PANTHER" id="PTHR10133:SF27">
    <property type="entry name" value="DNA POLYMERASE NU"/>
    <property type="match status" value="1"/>
</dbReference>
<dbReference type="GO" id="GO:0003887">
    <property type="term" value="F:DNA-directed DNA polymerase activity"/>
    <property type="evidence" value="ECO:0007669"/>
    <property type="project" value="UniProtKB-EC"/>
</dbReference>
<dbReference type="AlphaFoldDB" id="A0A2V2YGU4"/>
<dbReference type="Pfam" id="PF00476">
    <property type="entry name" value="DNA_pol_A"/>
    <property type="match status" value="1"/>
</dbReference>
<dbReference type="InterPro" id="IPR002298">
    <property type="entry name" value="DNA_polymerase_A"/>
</dbReference>
<feature type="domain" description="DNA-directed DNA polymerase family A palm" evidence="4">
    <location>
        <begin position="368"/>
        <end position="611"/>
    </location>
</feature>
<dbReference type="EC" id="2.7.7.7" evidence="1"/>
<dbReference type="RefSeq" id="WP_110047435.1">
    <property type="nucleotide sequence ID" value="NZ_CP054610.1"/>
</dbReference>